<evidence type="ECO:0000259" key="2">
    <source>
        <dbReference type="Pfam" id="PF01370"/>
    </source>
</evidence>
<name>G4W943_9CAUD</name>
<dbReference type="SUPFAM" id="SSF51735">
    <property type="entry name" value="NAD(P)-binding Rossmann-fold domains"/>
    <property type="match status" value="1"/>
</dbReference>
<dbReference type="GeneID" id="14297437"/>
<dbReference type="PANTHER" id="PTHR43000">
    <property type="entry name" value="DTDP-D-GLUCOSE 4,6-DEHYDRATASE-RELATED"/>
    <property type="match status" value="1"/>
</dbReference>
<reference evidence="3 4" key="1">
    <citation type="journal article" date="2012" name="Virus Genes">
        <title>Isolation and complete genome sequence of a bacteriophage lysing Tetrasphaera jenkinsii, a filamentous bacteria responsible for bulking in activated sludge.</title>
        <authorList>
            <person name="Petrovski S."/>
            <person name="Tillett D."/>
            <person name="Seviour R.J."/>
        </authorList>
    </citation>
    <scope>NUCLEOTIDE SEQUENCE [LARGE SCALE GENOMIC DNA]</scope>
</reference>
<protein>
    <submittedName>
        <fullName evidence="3">Epimerase</fullName>
    </submittedName>
</protein>
<evidence type="ECO:0000313" key="4">
    <source>
        <dbReference type="Proteomes" id="UP000002653"/>
    </source>
</evidence>
<dbReference type="EMBL" id="HQ225832">
    <property type="protein sequence ID" value="ADX42531.1"/>
    <property type="molecule type" value="Genomic_DNA"/>
</dbReference>
<dbReference type="Gene3D" id="3.40.50.720">
    <property type="entry name" value="NAD(P)-binding Rossmann-like Domain"/>
    <property type="match status" value="1"/>
</dbReference>
<dbReference type="Proteomes" id="UP000002653">
    <property type="component" value="Segment"/>
</dbReference>
<comment type="similarity">
    <text evidence="1">Belongs to the NAD(P)-dependent epimerase/dehydratase family.</text>
</comment>
<dbReference type="InterPro" id="IPR001509">
    <property type="entry name" value="Epimerase_deHydtase"/>
</dbReference>
<dbReference type="RefSeq" id="YP_007237923.1">
    <property type="nucleotide sequence ID" value="NC_019930.1"/>
</dbReference>
<organism evidence="3 4">
    <name type="scientific">Tetrasphaera phage TJE1</name>
    <dbReference type="NCBI Taxonomy" id="981335"/>
    <lineage>
        <taxon>Viruses</taxon>
        <taxon>Duplodnaviria</taxon>
        <taxon>Heunggongvirae</taxon>
        <taxon>Uroviricota</taxon>
        <taxon>Caudoviricetes</taxon>
        <taxon>Tijeunavirus</taxon>
        <taxon>Tijeunavirus TJE1</taxon>
    </lineage>
</organism>
<dbReference type="InterPro" id="IPR036291">
    <property type="entry name" value="NAD(P)-bd_dom_sf"/>
</dbReference>
<dbReference type="Pfam" id="PF01370">
    <property type="entry name" value="Epimerase"/>
    <property type="match status" value="1"/>
</dbReference>
<evidence type="ECO:0000313" key="3">
    <source>
        <dbReference type="EMBL" id="ADX42531.1"/>
    </source>
</evidence>
<dbReference type="KEGG" id="vg:14297437"/>
<proteinExistence type="inferred from homology"/>
<dbReference type="CDD" id="cd08946">
    <property type="entry name" value="SDR_e"/>
    <property type="match status" value="1"/>
</dbReference>
<feature type="domain" description="NAD-dependent epimerase/dehydratase" evidence="2">
    <location>
        <begin position="4"/>
        <end position="234"/>
    </location>
</feature>
<keyword evidence="4" id="KW-1185">Reference proteome</keyword>
<evidence type="ECO:0000256" key="1">
    <source>
        <dbReference type="ARBA" id="ARBA00007637"/>
    </source>
</evidence>
<sequence>MKRILITGGLGMIGQEIARQLDKSKWEIYLYDDYSNPFCAKNDPVGTNVWPGPLSSAIDFLKPDVISHQAAVVGVGESMYAPFKYTRQNALFTAELIQAILDLNWEGRLIHASSMGIFGEQAHRADENYRQDPTSFYGLTKKFQEDAIMMLGKMRPGVWVNSLRYFSVYSSTFNPENPRTGILSIIVDQIMDGGPLVLYEDGNQTRDMIHVRDVAAVHNVLANGRNPRETINVCTGRSYTMIRIAEMVCQEFGYGKSVLFNGQHRMGDLYSSKGNNTALRAFYKEPMTPLWQGIREYRQFIEANRDKIKFGAVRRENEFIKNRGLVV</sequence>
<accession>G4W943</accession>